<evidence type="ECO:0000313" key="2">
    <source>
        <dbReference type="Proteomes" id="UP001269402"/>
    </source>
</evidence>
<reference evidence="2" key="1">
    <citation type="submission" date="2023-07" db="EMBL/GenBank/DDBJ databases">
        <title>Genomic characterization of faba bean (Vicia faba) microsymbionts in Mexican soils.</title>
        <authorList>
            <person name="Rivera Orduna F.N."/>
            <person name="Guevara-Luna J."/>
            <person name="Yan J."/>
            <person name="Arroyo-Herrera I."/>
            <person name="Li Y."/>
            <person name="Vasquez-Murrieta M.S."/>
            <person name="Wang E.T."/>
        </authorList>
    </citation>
    <scope>NUCLEOTIDE SEQUENCE [LARGE SCALE GENOMIC DNA]</scope>
    <source>
        <strain evidence="2">CH6</strain>
    </source>
</reference>
<organism evidence="1 2">
    <name type="scientific">Rhizobium redzepovicii</name>
    <dbReference type="NCBI Taxonomy" id="2867518"/>
    <lineage>
        <taxon>Bacteria</taxon>
        <taxon>Pseudomonadati</taxon>
        <taxon>Pseudomonadota</taxon>
        <taxon>Alphaproteobacteria</taxon>
        <taxon>Hyphomicrobiales</taxon>
        <taxon>Rhizobiaceae</taxon>
        <taxon>Rhizobium/Agrobacterium group</taxon>
        <taxon>Rhizobium</taxon>
    </lineage>
</organism>
<dbReference type="RefSeq" id="WP_310804612.1">
    <property type="nucleotide sequence ID" value="NZ_JAVLSG010000002.1"/>
</dbReference>
<name>A0AAW8P761_9HYPH</name>
<protein>
    <recommendedName>
        <fullName evidence="3">PRC-barrel domain containing protein</fullName>
    </recommendedName>
</protein>
<dbReference type="Proteomes" id="UP001269402">
    <property type="component" value="Unassembled WGS sequence"/>
</dbReference>
<evidence type="ECO:0000313" key="1">
    <source>
        <dbReference type="EMBL" id="MDR9762872.1"/>
    </source>
</evidence>
<sequence>MVEINIELLVGRAVSSRAGKTIGHIEEVRAERDGPDLVITEFHVGSYAALERMSASPIGAELLDLFRLRREPRGFRIRWDQIELGKAELKLLCDESELTALDRRSER</sequence>
<gene>
    <name evidence="1" type="ORF">RJJ37_25165</name>
</gene>
<keyword evidence="2" id="KW-1185">Reference proteome</keyword>
<dbReference type="EMBL" id="JAVLSH010000012">
    <property type="protein sequence ID" value="MDR9762872.1"/>
    <property type="molecule type" value="Genomic_DNA"/>
</dbReference>
<proteinExistence type="predicted"/>
<evidence type="ECO:0008006" key="3">
    <source>
        <dbReference type="Google" id="ProtNLM"/>
    </source>
</evidence>
<comment type="caution">
    <text evidence="1">The sequence shown here is derived from an EMBL/GenBank/DDBJ whole genome shotgun (WGS) entry which is preliminary data.</text>
</comment>
<accession>A0AAW8P761</accession>
<dbReference type="AlphaFoldDB" id="A0AAW8P761"/>